<keyword evidence="2" id="KW-0812">Transmembrane</keyword>
<keyword evidence="4" id="KW-1185">Reference proteome</keyword>
<keyword evidence="2" id="KW-0472">Membrane</keyword>
<proteinExistence type="predicted"/>
<feature type="non-terminal residue" evidence="3">
    <location>
        <position position="1"/>
    </location>
</feature>
<accession>A0A026WBG3</accession>
<reference evidence="3 4" key="1">
    <citation type="journal article" date="2014" name="Curr. Biol.">
        <title>The genome of the clonal raider ant Cerapachys biroi.</title>
        <authorList>
            <person name="Oxley P.R."/>
            <person name="Ji L."/>
            <person name="Fetter-Pruneda I."/>
            <person name="McKenzie S.K."/>
            <person name="Li C."/>
            <person name="Hu H."/>
            <person name="Zhang G."/>
            <person name="Kronauer D.J."/>
        </authorList>
    </citation>
    <scope>NUCLEOTIDE SEQUENCE [LARGE SCALE GENOMIC DNA]</scope>
</reference>
<evidence type="ECO:0000313" key="4">
    <source>
        <dbReference type="Proteomes" id="UP000053097"/>
    </source>
</evidence>
<feature type="compositionally biased region" description="Basic and acidic residues" evidence="1">
    <location>
        <begin position="23"/>
        <end position="41"/>
    </location>
</feature>
<feature type="transmembrane region" description="Helical" evidence="2">
    <location>
        <begin position="116"/>
        <end position="136"/>
    </location>
</feature>
<sequence>RRRRRKRRKKNKTEKKKRRKTMEKRAGQRSKRETCVREERRRGGRGARGGPRELGSAQCNQRATSAPGRSSRSSLTRLSVSDSDLSIVSIPVPGPFSIGEQSSIGAGTKRMTLARVVRILVVLVLPLLLIVDGSWAQAYPREIKPGERSVVMGECF</sequence>
<evidence type="ECO:0000313" key="3">
    <source>
        <dbReference type="EMBL" id="EZA53427.1"/>
    </source>
</evidence>
<keyword evidence="2" id="KW-1133">Transmembrane helix</keyword>
<dbReference type="EMBL" id="KK107293">
    <property type="protein sequence ID" value="EZA53427.1"/>
    <property type="molecule type" value="Genomic_DNA"/>
</dbReference>
<dbReference type="STRING" id="2015173.A0A026WBG3"/>
<dbReference type="Proteomes" id="UP000053097">
    <property type="component" value="Unassembled WGS sequence"/>
</dbReference>
<name>A0A026WBG3_OOCBI</name>
<feature type="compositionally biased region" description="Polar residues" evidence="1">
    <location>
        <begin position="57"/>
        <end position="68"/>
    </location>
</feature>
<dbReference type="AlphaFoldDB" id="A0A026WBG3"/>
<evidence type="ECO:0000256" key="2">
    <source>
        <dbReference type="SAM" id="Phobius"/>
    </source>
</evidence>
<evidence type="ECO:0000256" key="1">
    <source>
        <dbReference type="SAM" id="MobiDB-lite"/>
    </source>
</evidence>
<feature type="region of interest" description="Disordered" evidence="1">
    <location>
        <begin position="1"/>
        <end position="81"/>
    </location>
</feature>
<feature type="compositionally biased region" description="Low complexity" evidence="1">
    <location>
        <begin position="69"/>
        <end position="81"/>
    </location>
</feature>
<gene>
    <name evidence="3" type="ORF">X777_06508</name>
</gene>
<protein>
    <submittedName>
        <fullName evidence="3">Uncharacterized protein</fullName>
    </submittedName>
</protein>
<organism evidence="3 4">
    <name type="scientific">Ooceraea biroi</name>
    <name type="common">Clonal raider ant</name>
    <name type="synonym">Cerapachys biroi</name>
    <dbReference type="NCBI Taxonomy" id="2015173"/>
    <lineage>
        <taxon>Eukaryota</taxon>
        <taxon>Metazoa</taxon>
        <taxon>Ecdysozoa</taxon>
        <taxon>Arthropoda</taxon>
        <taxon>Hexapoda</taxon>
        <taxon>Insecta</taxon>
        <taxon>Pterygota</taxon>
        <taxon>Neoptera</taxon>
        <taxon>Endopterygota</taxon>
        <taxon>Hymenoptera</taxon>
        <taxon>Apocrita</taxon>
        <taxon>Aculeata</taxon>
        <taxon>Formicoidea</taxon>
        <taxon>Formicidae</taxon>
        <taxon>Dorylinae</taxon>
        <taxon>Ooceraea</taxon>
    </lineage>
</organism>
<feature type="compositionally biased region" description="Basic residues" evidence="1">
    <location>
        <begin position="1"/>
        <end position="22"/>
    </location>
</feature>